<feature type="signal peptide" evidence="5">
    <location>
        <begin position="1"/>
        <end position="17"/>
    </location>
</feature>
<feature type="region of interest" description="Disordered" evidence="4">
    <location>
        <begin position="24"/>
        <end position="48"/>
    </location>
</feature>
<comment type="similarity">
    <text evidence="2">Belongs to the transglycosylase Slt family.</text>
</comment>
<dbReference type="Pfam" id="PF01464">
    <property type="entry name" value="SLT"/>
    <property type="match status" value="1"/>
</dbReference>
<comment type="caution">
    <text evidence="7">The sequence shown here is derived from an EMBL/GenBank/DDBJ whole genome shotgun (WGS) entry which is preliminary data.</text>
</comment>
<evidence type="ECO:0000256" key="3">
    <source>
        <dbReference type="ARBA" id="ARBA00023237"/>
    </source>
</evidence>
<comment type="subcellular location">
    <subcellularLocation>
        <location evidence="1">Cell outer membrane</location>
        <topology evidence="1">Peripheral membrane protein</topology>
    </subcellularLocation>
</comment>
<dbReference type="CDD" id="cd01009">
    <property type="entry name" value="PBP2_YfhD_N"/>
    <property type="match status" value="1"/>
</dbReference>
<evidence type="ECO:0000313" key="8">
    <source>
        <dbReference type="Proteomes" id="UP001501600"/>
    </source>
</evidence>
<dbReference type="RefSeq" id="WP_345315437.1">
    <property type="nucleotide sequence ID" value="NZ_BAABLF010000005.1"/>
</dbReference>
<accession>A0ABP9RU82</accession>
<organism evidence="7 8">
    <name type="scientific">Ferrimonas gelatinilytica</name>
    <dbReference type="NCBI Taxonomy" id="1255257"/>
    <lineage>
        <taxon>Bacteria</taxon>
        <taxon>Pseudomonadati</taxon>
        <taxon>Pseudomonadota</taxon>
        <taxon>Gammaproteobacteria</taxon>
        <taxon>Alteromonadales</taxon>
        <taxon>Ferrimonadaceae</taxon>
        <taxon>Ferrimonas</taxon>
    </lineage>
</organism>
<dbReference type="Gene3D" id="1.10.530.10">
    <property type="match status" value="1"/>
</dbReference>
<dbReference type="PANTHER" id="PTHR37423:SF2">
    <property type="entry name" value="MEMBRANE-BOUND LYTIC MUREIN TRANSGLYCOSYLASE C"/>
    <property type="match status" value="1"/>
</dbReference>
<dbReference type="InterPro" id="IPR008258">
    <property type="entry name" value="Transglycosylase_SLT_dom_1"/>
</dbReference>
<feature type="chain" id="PRO_5046657341" evidence="5">
    <location>
        <begin position="18"/>
        <end position="525"/>
    </location>
</feature>
<evidence type="ECO:0000256" key="4">
    <source>
        <dbReference type="SAM" id="MobiDB-lite"/>
    </source>
</evidence>
<dbReference type="Gene3D" id="3.40.190.10">
    <property type="entry name" value="Periplasmic binding protein-like II"/>
    <property type="match status" value="2"/>
</dbReference>
<keyword evidence="3" id="KW-0472">Membrane</keyword>
<name>A0ABP9RU82_9GAMM</name>
<keyword evidence="3" id="KW-0998">Cell outer membrane</keyword>
<dbReference type="PANTHER" id="PTHR37423">
    <property type="entry name" value="SOLUBLE LYTIC MUREIN TRANSGLYCOSYLASE-RELATED"/>
    <property type="match status" value="1"/>
</dbReference>
<dbReference type="SMART" id="SM00062">
    <property type="entry name" value="PBPb"/>
    <property type="match status" value="1"/>
</dbReference>
<dbReference type="SUPFAM" id="SSF53955">
    <property type="entry name" value="Lysozyme-like"/>
    <property type="match status" value="1"/>
</dbReference>
<dbReference type="InterPro" id="IPR023346">
    <property type="entry name" value="Lysozyme-like_dom_sf"/>
</dbReference>
<evidence type="ECO:0000256" key="5">
    <source>
        <dbReference type="SAM" id="SignalP"/>
    </source>
</evidence>
<dbReference type="PROSITE" id="PS51257">
    <property type="entry name" value="PROKAR_LIPOPROTEIN"/>
    <property type="match status" value="1"/>
</dbReference>
<gene>
    <name evidence="7" type="ORF">GCM10025772_04660</name>
</gene>
<keyword evidence="8" id="KW-1185">Reference proteome</keyword>
<dbReference type="EMBL" id="BAABLF010000005">
    <property type="protein sequence ID" value="GAA5187303.1"/>
    <property type="molecule type" value="Genomic_DNA"/>
</dbReference>
<feature type="compositionally biased region" description="Acidic residues" evidence="4">
    <location>
        <begin position="513"/>
        <end position="525"/>
    </location>
</feature>
<dbReference type="InterPro" id="IPR001638">
    <property type="entry name" value="Solute-binding_3/MltF_N"/>
</dbReference>
<evidence type="ECO:0000259" key="6">
    <source>
        <dbReference type="SMART" id="SM00062"/>
    </source>
</evidence>
<dbReference type="SUPFAM" id="SSF53850">
    <property type="entry name" value="Periplasmic binding protein-like II"/>
    <property type="match status" value="1"/>
</dbReference>
<reference evidence="8" key="1">
    <citation type="journal article" date="2019" name="Int. J. Syst. Evol. Microbiol.">
        <title>The Global Catalogue of Microorganisms (GCM) 10K type strain sequencing project: providing services to taxonomists for standard genome sequencing and annotation.</title>
        <authorList>
            <consortium name="The Broad Institute Genomics Platform"/>
            <consortium name="The Broad Institute Genome Sequencing Center for Infectious Disease"/>
            <person name="Wu L."/>
            <person name="Ma J."/>
        </authorList>
    </citation>
    <scope>NUCLEOTIDE SEQUENCE [LARGE SCALE GENOMIC DNA]</scope>
    <source>
        <strain evidence="8">JCM 18720</strain>
    </source>
</reference>
<dbReference type="CDD" id="cd13403">
    <property type="entry name" value="MLTF-like"/>
    <property type="match status" value="1"/>
</dbReference>
<evidence type="ECO:0000256" key="1">
    <source>
        <dbReference type="ARBA" id="ARBA00004339"/>
    </source>
</evidence>
<dbReference type="Proteomes" id="UP001501600">
    <property type="component" value="Unassembled WGS sequence"/>
</dbReference>
<feature type="region of interest" description="Disordered" evidence="4">
    <location>
        <begin position="504"/>
        <end position="525"/>
    </location>
</feature>
<sequence length="525" mass="59035">MTRSVFLILLLSMLVVACSPAPPEKGAEATPDELPAEQSVPASKPGGAKRHVYRDVWPVLSKPKGGDLPQMLERGEIRLLTSFTLGWFYIDGGQPSGITYESSRLLERFVRQTYGDKADHLKVTVIPVRRDQLISHLLAGHGDLIFANLTITPQRAEQVHFSRPVVDDVRELVVTSDSIPRAQRLSDLVGTPIVVREESSYFQSLEAINAQRRSNGRDLLTAELADPRLEDEDLLEMVASGIITATVVDDHKLSAWLEVLPNLRAHEAVPLRENGQLAVAMRPDSPELEALINDYIAAYPVGGKTANLVIQRYLESHRWITRVMQEEPFENADTLIPLFKKYGERYQFDWVLLMAFAFQESRFDTGARSSVGAVGVMQVMPDTARDRRINIDDIDQDENNIHAGTKYLALLRDTYFDEPGLSEFNRMIFAMAAYNAGPNRLNRMRREAERRGLDPDVWFGNVEHVAAAQIGSETVNYVANIYRYFVSYKRVISEQKDREIIRDRLEQASGDAEPGEIADDGVETP</sequence>
<dbReference type="Pfam" id="PF00497">
    <property type="entry name" value="SBP_bac_3"/>
    <property type="match status" value="1"/>
</dbReference>
<keyword evidence="5" id="KW-0732">Signal</keyword>
<protein>
    <submittedName>
        <fullName evidence="7">Lytic transglycosylase F</fullName>
    </submittedName>
</protein>
<evidence type="ECO:0000256" key="2">
    <source>
        <dbReference type="ARBA" id="ARBA00007734"/>
    </source>
</evidence>
<evidence type="ECO:0000313" key="7">
    <source>
        <dbReference type="EMBL" id="GAA5187303.1"/>
    </source>
</evidence>
<feature type="domain" description="Solute-binding protein family 3/N-terminal" evidence="6">
    <location>
        <begin position="82"/>
        <end position="317"/>
    </location>
</feature>
<proteinExistence type="inferred from homology"/>